<comment type="caution">
    <text evidence="2">The sequence shown here is derived from an EMBL/GenBank/DDBJ whole genome shotgun (WGS) entry which is preliminary data.</text>
</comment>
<protein>
    <submittedName>
        <fullName evidence="2">Uncharacterized protein</fullName>
    </submittedName>
</protein>
<feature type="region of interest" description="Disordered" evidence="1">
    <location>
        <begin position="183"/>
        <end position="209"/>
    </location>
</feature>
<dbReference type="RefSeq" id="WP_146520692.1">
    <property type="nucleotide sequence ID" value="NZ_CP151726.1"/>
</dbReference>
<sequence length="349" mass="39332">MHHKNACWIAACVAFLLCLDGCVIFRPTAMVRYETERDRFEVLCVMEQIRFEHDAEAAGMKSLWDQRENWLPLVLDTGFLGDLSFLRLSDRRIASMQLGASPGAEVDLPMDLSVIEIHPGEFFVNEDSGIAFHQSVGVPGKCIDAILDYLAVELSVEMNANAQRELLSDRPRKSWETVRSNMNDAFDKKSPATKNEDIQSAPDSRSPFRDESLQLLANGKLKYSRDGSTIQVSIPMSVTDQFEVIETFNHYVKLQENYLTNSHSLAAHVIRTARLSKAGGELQVEIKLDQQSDSPNFSQATSNTWIGPAPKGRPYLSQRECLSLLQKRGVPVRTDLTRQQVVSRWNEGR</sequence>
<organism evidence="2 3">
    <name type="scientific">Stieleria varia</name>
    <dbReference type="NCBI Taxonomy" id="2528005"/>
    <lineage>
        <taxon>Bacteria</taxon>
        <taxon>Pseudomonadati</taxon>
        <taxon>Planctomycetota</taxon>
        <taxon>Planctomycetia</taxon>
        <taxon>Pirellulales</taxon>
        <taxon>Pirellulaceae</taxon>
        <taxon>Stieleria</taxon>
    </lineage>
</organism>
<dbReference type="Proteomes" id="UP000320176">
    <property type="component" value="Unassembled WGS sequence"/>
</dbReference>
<evidence type="ECO:0000313" key="3">
    <source>
        <dbReference type="Proteomes" id="UP000320176"/>
    </source>
</evidence>
<feature type="compositionally biased region" description="Basic and acidic residues" evidence="1">
    <location>
        <begin position="185"/>
        <end position="197"/>
    </location>
</feature>
<name>A0A5C6AQW5_9BACT</name>
<proteinExistence type="predicted"/>
<accession>A0A5C6AQW5</accession>
<dbReference type="AlphaFoldDB" id="A0A5C6AQW5"/>
<dbReference type="EMBL" id="SJPN01000004">
    <property type="protein sequence ID" value="TWU02345.1"/>
    <property type="molecule type" value="Genomic_DNA"/>
</dbReference>
<evidence type="ECO:0000313" key="2">
    <source>
        <dbReference type="EMBL" id="TWU02345.1"/>
    </source>
</evidence>
<evidence type="ECO:0000256" key="1">
    <source>
        <dbReference type="SAM" id="MobiDB-lite"/>
    </source>
</evidence>
<gene>
    <name evidence="2" type="ORF">Pla52n_33950</name>
</gene>
<reference evidence="2 3" key="1">
    <citation type="submission" date="2019-02" db="EMBL/GenBank/DDBJ databases">
        <title>Deep-cultivation of Planctomycetes and their phenomic and genomic characterization uncovers novel biology.</title>
        <authorList>
            <person name="Wiegand S."/>
            <person name="Jogler M."/>
            <person name="Boedeker C."/>
            <person name="Pinto D."/>
            <person name="Vollmers J."/>
            <person name="Rivas-Marin E."/>
            <person name="Kohn T."/>
            <person name="Peeters S.H."/>
            <person name="Heuer A."/>
            <person name="Rast P."/>
            <person name="Oberbeckmann S."/>
            <person name="Bunk B."/>
            <person name="Jeske O."/>
            <person name="Meyerdierks A."/>
            <person name="Storesund J.E."/>
            <person name="Kallscheuer N."/>
            <person name="Luecker S."/>
            <person name="Lage O.M."/>
            <person name="Pohl T."/>
            <person name="Merkel B.J."/>
            <person name="Hornburger P."/>
            <person name="Mueller R.-W."/>
            <person name="Bruemmer F."/>
            <person name="Labrenz M."/>
            <person name="Spormann A.M."/>
            <person name="Op Den Camp H."/>
            <person name="Overmann J."/>
            <person name="Amann R."/>
            <person name="Jetten M.S.M."/>
            <person name="Mascher T."/>
            <person name="Medema M.H."/>
            <person name="Devos D.P."/>
            <person name="Kaster A.-K."/>
            <person name="Ovreas L."/>
            <person name="Rohde M."/>
            <person name="Galperin M.Y."/>
            <person name="Jogler C."/>
        </authorList>
    </citation>
    <scope>NUCLEOTIDE SEQUENCE [LARGE SCALE GENOMIC DNA]</scope>
    <source>
        <strain evidence="2 3">Pla52n</strain>
    </source>
</reference>
<keyword evidence="3" id="KW-1185">Reference proteome</keyword>